<dbReference type="InterPro" id="IPR016163">
    <property type="entry name" value="Ald_DH_C"/>
</dbReference>
<dbReference type="PANTHER" id="PTHR11699">
    <property type="entry name" value="ALDEHYDE DEHYDROGENASE-RELATED"/>
    <property type="match status" value="1"/>
</dbReference>
<dbReference type="GO" id="GO:0016620">
    <property type="term" value="F:oxidoreductase activity, acting on the aldehyde or oxo group of donors, NAD or NADP as acceptor"/>
    <property type="evidence" value="ECO:0007669"/>
    <property type="project" value="InterPro"/>
</dbReference>
<dbReference type="STRING" id="1177982.SAMN04489711_101106"/>
<dbReference type="Proteomes" id="UP000199119">
    <property type="component" value="Unassembled WGS sequence"/>
</dbReference>
<comment type="similarity">
    <text evidence="1 9">Belongs to the aldehyde dehydrogenase family.</text>
</comment>
<dbReference type="InterPro" id="IPR016160">
    <property type="entry name" value="Ald_DH_CS_CYS"/>
</dbReference>
<proteinExistence type="inferred from homology"/>
<dbReference type="FunFam" id="3.40.605.10:FF:000007">
    <property type="entry name" value="NAD/NADP-dependent betaine aldehyde dehydrogenase"/>
    <property type="match status" value="1"/>
</dbReference>
<organism evidence="11 12">
    <name type="scientific">Paracidovorax wautersii</name>
    <dbReference type="NCBI Taxonomy" id="1177982"/>
    <lineage>
        <taxon>Bacteria</taxon>
        <taxon>Pseudomonadati</taxon>
        <taxon>Pseudomonadota</taxon>
        <taxon>Betaproteobacteria</taxon>
        <taxon>Burkholderiales</taxon>
        <taxon>Comamonadaceae</taxon>
        <taxon>Paracidovorax</taxon>
    </lineage>
</organism>
<feature type="active site" evidence="8">
    <location>
        <position position="253"/>
    </location>
</feature>
<dbReference type="InterPro" id="IPR016161">
    <property type="entry name" value="Ald_DH/histidinol_DH"/>
</dbReference>
<dbReference type="EC" id="1.1.1.257" evidence="6"/>
<dbReference type="InterPro" id="IPR015590">
    <property type="entry name" value="Aldehyde_DH_dom"/>
</dbReference>
<dbReference type="CDD" id="cd07097">
    <property type="entry name" value="ALDH_KGSADH-YcbD"/>
    <property type="match status" value="1"/>
</dbReference>
<evidence type="ECO:0000256" key="6">
    <source>
        <dbReference type="ARBA" id="ARBA00066857"/>
    </source>
</evidence>
<dbReference type="PROSITE" id="PS00687">
    <property type="entry name" value="ALDEHYDE_DEHYDR_GLU"/>
    <property type="match status" value="1"/>
</dbReference>
<comment type="catalytic activity">
    <reaction evidence="4">
        <text>4-(hydroxymethyl)benzenesulfonate + NAD(+) = 4-formylbenzenesulfonate + NADH + H(+)</text>
        <dbReference type="Rhea" id="RHEA:24412"/>
        <dbReference type="ChEBI" id="CHEBI:11944"/>
        <dbReference type="ChEBI" id="CHEBI:11987"/>
        <dbReference type="ChEBI" id="CHEBI:15378"/>
        <dbReference type="ChEBI" id="CHEBI:57540"/>
        <dbReference type="ChEBI" id="CHEBI:57945"/>
        <dbReference type="EC" id="1.1.1.257"/>
    </reaction>
</comment>
<evidence type="ECO:0000256" key="8">
    <source>
        <dbReference type="PROSITE-ProRule" id="PRU10007"/>
    </source>
</evidence>
<evidence type="ECO:0000256" key="4">
    <source>
        <dbReference type="ARBA" id="ARBA00051407"/>
    </source>
</evidence>
<name>A0A1I1ZFI1_9BURK</name>
<sequence>MKLGDMQQNPRHLINGRWEIGTTTGVSINPSDTREVVAEHARADRNQTEQAVRAASDALASWSHSNPQRRADVLDLIGSELLARKDELGKLLAREEGKTLPEAVAEVARSGQIFKFFAGEALRIPGELHASVRQGVQVDVTREPVGVVGIIAPWNFPFAIPAWKIAPALAYGNTVVFKPAESVPTCGWALSEIISRSGLPAGAFNLIMGSGREAGQTLVDHPLVNAVSFTGSVATGTRVLQAATARRARVQLEMGGKNPLVVLADADLEQAVDCALQGGYFSTGQRCTASSRFIVEAGVHDAFVARLRQRLATLKVGHALERATEMGPVVDETQLAQNLEHIAIARKEGAEHVFGGERLELATPGHYMSPALFLARPEHRIAREEIFGPVACVLRADSYEHALALANDTPFGLCAGICTTSLKRAMHFKRHAQVGMTMVNLPTAGVDFHVPFGGRKDSSYGPREQGSHAAEFYTTVKTGYMLA</sequence>
<dbReference type="Gene3D" id="3.40.605.10">
    <property type="entry name" value="Aldehyde Dehydrogenase, Chain A, domain 1"/>
    <property type="match status" value="1"/>
</dbReference>
<evidence type="ECO:0000256" key="9">
    <source>
        <dbReference type="RuleBase" id="RU003345"/>
    </source>
</evidence>
<dbReference type="GO" id="GO:0018462">
    <property type="term" value="F:4-(hydroxymethyl)benzenesulfonate dehydrogenase activity"/>
    <property type="evidence" value="ECO:0007669"/>
    <property type="project" value="UniProtKB-EC"/>
</dbReference>
<evidence type="ECO:0000256" key="2">
    <source>
        <dbReference type="ARBA" id="ARBA00011738"/>
    </source>
</evidence>
<reference evidence="12" key="1">
    <citation type="submission" date="2016-10" db="EMBL/GenBank/DDBJ databases">
        <authorList>
            <person name="Varghese N."/>
            <person name="Submissions S."/>
        </authorList>
    </citation>
    <scope>NUCLEOTIDE SEQUENCE [LARGE SCALE GENOMIC DNA]</scope>
    <source>
        <strain evidence="12">DSM 27981</strain>
    </source>
</reference>
<evidence type="ECO:0000313" key="11">
    <source>
        <dbReference type="EMBL" id="SFE30459.1"/>
    </source>
</evidence>
<evidence type="ECO:0000259" key="10">
    <source>
        <dbReference type="Pfam" id="PF00171"/>
    </source>
</evidence>
<dbReference type="Pfam" id="PF00171">
    <property type="entry name" value="Aldedh"/>
    <property type="match status" value="1"/>
</dbReference>
<dbReference type="PROSITE" id="PS00070">
    <property type="entry name" value="ALDEHYDE_DEHYDR_CYS"/>
    <property type="match status" value="1"/>
</dbReference>
<evidence type="ECO:0000313" key="12">
    <source>
        <dbReference type="Proteomes" id="UP000199119"/>
    </source>
</evidence>
<evidence type="ECO:0000256" key="7">
    <source>
        <dbReference type="ARBA" id="ARBA00079883"/>
    </source>
</evidence>
<dbReference type="AlphaFoldDB" id="A0A1I1ZFI1"/>
<dbReference type="InterPro" id="IPR029510">
    <property type="entry name" value="Ald_DH_CS_GLU"/>
</dbReference>
<comment type="function">
    <text evidence="5">Involved in the toluene-4-sulfonate degradation pathway. Does not discriminate between the sulfonate and the carboxyl substituents and can also be involved in the p-toluenecarboxylate degradation pathway.</text>
</comment>
<keyword evidence="12" id="KW-1185">Reference proteome</keyword>
<evidence type="ECO:0000256" key="1">
    <source>
        <dbReference type="ARBA" id="ARBA00009986"/>
    </source>
</evidence>
<protein>
    <recommendedName>
        <fullName evidence="6">4-(hydroxymethyl)benzenesulfonate dehydrogenase</fullName>
        <ecNumber evidence="6">1.1.1.257</ecNumber>
    </recommendedName>
    <alternativeName>
        <fullName evidence="7">Toluenesulfonate aldehyde dehydrogenase TsaD</fullName>
    </alternativeName>
</protein>
<dbReference type="RefSeq" id="WP_092936538.1">
    <property type="nucleotide sequence ID" value="NZ_FONX01000001.1"/>
</dbReference>
<keyword evidence="3 9" id="KW-0560">Oxidoreductase</keyword>
<dbReference type="OrthoDB" id="6187633at2"/>
<feature type="domain" description="Aldehyde dehydrogenase" evidence="10">
    <location>
        <begin position="27"/>
        <end position="478"/>
    </location>
</feature>
<comment type="subunit">
    <text evidence="2">Homodimer.</text>
</comment>
<dbReference type="SUPFAM" id="SSF53720">
    <property type="entry name" value="ALDH-like"/>
    <property type="match status" value="1"/>
</dbReference>
<dbReference type="InterPro" id="IPR016162">
    <property type="entry name" value="Ald_DH_N"/>
</dbReference>
<dbReference type="EMBL" id="FONX01000001">
    <property type="protein sequence ID" value="SFE30459.1"/>
    <property type="molecule type" value="Genomic_DNA"/>
</dbReference>
<evidence type="ECO:0000256" key="3">
    <source>
        <dbReference type="ARBA" id="ARBA00023002"/>
    </source>
</evidence>
<evidence type="ECO:0000256" key="5">
    <source>
        <dbReference type="ARBA" id="ARBA00056807"/>
    </source>
</evidence>
<accession>A0A1I1ZFI1</accession>
<gene>
    <name evidence="11" type="ORF">SAMN04489711_101106</name>
</gene>
<dbReference type="Gene3D" id="3.40.309.10">
    <property type="entry name" value="Aldehyde Dehydrogenase, Chain A, domain 2"/>
    <property type="match status" value="1"/>
</dbReference>